<evidence type="ECO:0000313" key="2">
    <source>
        <dbReference type="EMBL" id="MFC7307126.1"/>
    </source>
</evidence>
<keyword evidence="3" id="KW-1185">Reference proteome</keyword>
<dbReference type="InterPro" id="IPR016181">
    <property type="entry name" value="Acyl_CoA_acyltransferase"/>
</dbReference>
<organism evidence="2 3">
    <name type="scientific">Streptomyces monticola</name>
    <dbReference type="NCBI Taxonomy" id="2666263"/>
    <lineage>
        <taxon>Bacteria</taxon>
        <taxon>Bacillati</taxon>
        <taxon>Actinomycetota</taxon>
        <taxon>Actinomycetes</taxon>
        <taxon>Kitasatosporales</taxon>
        <taxon>Streptomycetaceae</taxon>
        <taxon>Streptomyces</taxon>
    </lineage>
</organism>
<sequence>MTDIPAALATTAPDTGHRNRLADDATAAADAAARAAGCRVQPVSALPDLESVCRLFAGIWTPGGENGLVTTELLRAMDKAGNYVAAAFDASEGDSGGGSGAGGIGHGDGRRDGRGDGRGDGGELVGACIGFFGPPPHGALHSHIAGVSARMRGRSVGFALKAHQRAWALQRGATQVSWTFDPLVRRNAFFNITKLAARPAEYLTNFYGRMNDGINGADDTDRLLVDWRLAAPEVAAACHGHHRPADTAAARAAGAAVALGITADGRPTPGRVTGTGALVAVPADIEHLRRSDPRSAAAWRSALRDALGGPLADGWRVSGFDRDGWYILQREDAQ</sequence>
<dbReference type="Proteomes" id="UP001596523">
    <property type="component" value="Unassembled WGS sequence"/>
</dbReference>
<dbReference type="PANTHER" id="PTHR41700:SF1">
    <property type="entry name" value="N-ACETYLTRANSFERASE DOMAIN-CONTAINING PROTEIN"/>
    <property type="match status" value="1"/>
</dbReference>
<evidence type="ECO:0000313" key="3">
    <source>
        <dbReference type="Proteomes" id="UP001596523"/>
    </source>
</evidence>
<proteinExistence type="predicted"/>
<feature type="compositionally biased region" description="Basic and acidic residues" evidence="1">
    <location>
        <begin position="107"/>
        <end position="119"/>
    </location>
</feature>
<dbReference type="InterPro" id="IPR038764">
    <property type="entry name" value="GNAT_N_AcTrfase_prd"/>
</dbReference>
<feature type="compositionally biased region" description="Gly residues" evidence="1">
    <location>
        <begin position="94"/>
        <end position="106"/>
    </location>
</feature>
<dbReference type="RefSeq" id="WP_381833506.1">
    <property type="nucleotide sequence ID" value="NZ_JBHTCF010000010.1"/>
</dbReference>
<dbReference type="EMBL" id="JBHTCF010000010">
    <property type="protein sequence ID" value="MFC7307126.1"/>
    <property type="molecule type" value="Genomic_DNA"/>
</dbReference>
<dbReference type="PANTHER" id="PTHR41700">
    <property type="entry name" value="GCN5-RELATED N-ACETYLTRANSFERASE"/>
    <property type="match status" value="1"/>
</dbReference>
<feature type="region of interest" description="Disordered" evidence="1">
    <location>
        <begin position="92"/>
        <end position="119"/>
    </location>
</feature>
<dbReference type="SUPFAM" id="SSF55729">
    <property type="entry name" value="Acyl-CoA N-acyltransferases (Nat)"/>
    <property type="match status" value="1"/>
</dbReference>
<accession>A0ABW2JNU8</accession>
<reference evidence="3" key="1">
    <citation type="journal article" date="2019" name="Int. J. Syst. Evol. Microbiol.">
        <title>The Global Catalogue of Microorganisms (GCM) 10K type strain sequencing project: providing services to taxonomists for standard genome sequencing and annotation.</title>
        <authorList>
            <consortium name="The Broad Institute Genomics Platform"/>
            <consortium name="The Broad Institute Genome Sequencing Center for Infectious Disease"/>
            <person name="Wu L."/>
            <person name="Ma J."/>
        </authorList>
    </citation>
    <scope>NUCLEOTIDE SEQUENCE [LARGE SCALE GENOMIC DNA]</scope>
    <source>
        <strain evidence="3">SYNS20</strain>
    </source>
</reference>
<evidence type="ECO:0000256" key="1">
    <source>
        <dbReference type="SAM" id="MobiDB-lite"/>
    </source>
</evidence>
<dbReference type="Gene3D" id="3.40.630.30">
    <property type="match status" value="1"/>
</dbReference>
<protein>
    <submittedName>
        <fullName evidence="2">GNAT family N-acetyltransferase</fullName>
    </submittedName>
</protein>
<gene>
    <name evidence="2" type="ORF">ACFQVC_23215</name>
</gene>
<name>A0ABW2JNU8_9ACTN</name>
<comment type="caution">
    <text evidence="2">The sequence shown here is derived from an EMBL/GenBank/DDBJ whole genome shotgun (WGS) entry which is preliminary data.</text>
</comment>